<feature type="domain" description="Flavodoxin-like fold" evidence="3">
    <location>
        <begin position="12"/>
        <end position="184"/>
    </location>
</feature>
<dbReference type="RefSeq" id="WP_184019295.1">
    <property type="nucleotide sequence ID" value="NZ_JACIJC010000004.1"/>
</dbReference>
<dbReference type="AlphaFoldDB" id="A0A7W9AJN9"/>
<keyword evidence="5" id="KW-1185">Reference proteome</keyword>
<evidence type="ECO:0000313" key="5">
    <source>
        <dbReference type="Proteomes" id="UP000549617"/>
    </source>
</evidence>
<evidence type="ECO:0000259" key="3">
    <source>
        <dbReference type="Pfam" id="PF02525"/>
    </source>
</evidence>
<accession>A0A7W9AJN9</accession>
<dbReference type="Gene3D" id="3.40.50.360">
    <property type="match status" value="1"/>
</dbReference>
<dbReference type="SUPFAM" id="SSF52218">
    <property type="entry name" value="Flavoproteins"/>
    <property type="match status" value="1"/>
</dbReference>
<name>A0A7W9AJN9_9SPHN</name>
<dbReference type="InterPro" id="IPR003680">
    <property type="entry name" value="Flavodoxin_fold"/>
</dbReference>
<dbReference type="InterPro" id="IPR051545">
    <property type="entry name" value="NAD(P)H_dehydrogenase_qn"/>
</dbReference>
<reference evidence="4 5" key="1">
    <citation type="submission" date="2020-08" db="EMBL/GenBank/DDBJ databases">
        <title>Genomic Encyclopedia of Type Strains, Phase IV (KMG-IV): sequencing the most valuable type-strain genomes for metagenomic binning, comparative biology and taxonomic classification.</title>
        <authorList>
            <person name="Goeker M."/>
        </authorList>
    </citation>
    <scope>NUCLEOTIDE SEQUENCE [LARGE SCALE GENOMIC DNA]</scope>
    <source>
        <strain evidence="4 5">DSM 25079</strain>
    </source>
</reference>
<dbReference type="Proteomes" id="UP000549617">
    <property type="component" value="Unassembled WGS sequence"/>
</dbReference>
<gene>
    <name evidence="4" type="ORF">FHS49_002688</name>
</gene>
<dbReference type="PANTHER" id="PTHR10204:SF34">
    <property type="entry name" value="NAD(P)H DEHYDROGENASE [QUINONE] 1 ISOFORM 1"/>
    <property type="match status" value="1"/>
</dbReference>
<dbReference type="EC" id="1.6.5.2" evidence="4"/>
<dbReference type="GO" id="GO:0003955">
    <property type="term" value="F:NAD(P)H dehydrogenase (quinone) activity"/>
    <property type="evidence" value="ECO:0007669"/>
    <property type="project" value="UniProtKB-EC"/>
</dbReference>
<keyword evidence="2 4" id="KW-0560">Oxidoreductase</keyword>
<dbReference type="InterPro" id="IPR029039">
    <property type="entry name" value="Flavoprotein-like_sf"/>
</dbReference>
<protein>
    <submittedName>
        <fullName evidence="4">NAD(P)H dehydrogenase (Quinone)</fullName>
        <ecNumber evidence="4">1.6.5.2</ecNumber>
    </submittedName>
</protein>
<comment type="similarity">
    <text evidence="1">Belongs to the NAD(P)H dehydrogenase (quinone) family.</text>
</comment>
<dbReference type="PANTHER" id="PTHR10204">
    <property type="entry name" value="NAD P H OXIDOREDUCTASE-RELATED"/>
    <property type="match status" value="1"/>
</dbReference>
<evidence type="ECO:0000313" key="4">
    <source>
        <dbReference type="EMBL" id="MBB5686664.1"/>
    </source>
</evidence>
<organism evidence="4 5">
    <name type="scientific">Sphingobium boeckii</name>
    <dbReference type="NCBI Taxonomy" id="1082345"/>
    <lineage>
        <taxon>Bacteria</taxon>
        <taxon>Pseudomonadati</taxon>
        <taxon>Pseudomonadota</taxon>
        <taxon>Alphaproteobacteria</taxon>
        <taxon>Sphingomonadales</taxon>
        <taxon>Sphingomonadaceae</taxon>
        <taxon>Sphingobium</taxon>
    </lineage>
</organism>
<dbReference type="Pfam" id="PF02525">
    <property type="entry name" value="Flavodoxin_2"/>
    <property type="match status" value="1"/>
</dbReference>
<comment type="caution">
    <text evidence="4">The sequence shown here is derived from an EMBL/GenBank/DDBJ whole genome shotgun (WGS) entry which is preliminary data.</text>
</comment>
<evidence type="ECO:0000256" key="2">
    <source>
        <dbReference type="ARBA" id="ARBA00023002"/>
    </source>
</evidence>
<dbReference type="GO" id="GO:0005829">
    <property type="term" value="C:cytosol"/>
    <property type="evidence" value="ECO:0007669"/>
    <property type="project" value="TreeGrafter"/>
</dbReference>
<evidence type="ECO:0000256" key="1">
    <source>
        <dbReference type="ARBA" id="ARBA00006252"/>
    </source>
</evidence>
<proteinExistence type="inferred from homology"/>
<sequence>MDHRIPDRSDLKHCVILCHPDPDSFCAAVADRYCDVVRRHGDHVIVRDLYQMGFDPVLRAAERPTSPDFRLSADVEDELGLIAGTAQFVFIYPLWFGTPPAMLKGYVERVLGAGFSHRAVRDQQFHPILSGRNLLSFSSSGSSWAWLNEKAAWVALRHVFDDYLASAFSLARCDHVHFDCIVDGMKPRFVREQLLRAEQEAEKICAQLHHRPGVPEARPQQPMGI</sequence>
<dbReference type="EMBL" id="JACIJC010000004">
    <property type="protein sequence ID" value="MBB5686664.1"/>
    <property type="molecule type" value="Genomic_DNA"/>
</dbReference>